<dbReference type="KEGG" id="mhor:MSHOH_0924"/>
<dbReference type="OrthoDB" id="7531at2157"/>
<dbReference type="Proteomes" id="UP000033101">
    <property type="component" value="Chromosome"/>
</dbReference>
<dbReference type="PANTHER" id="PTHR46438:SF11">
    <property type="entry name" value="LIPASE-RELATED"/>
    <property type="match status" value="1"/>
</dbReference>
<dbReference type="GO" id="GO:0016787">
    <property type="term" value="F:hydrolase activity"/>
    <property type="evidence" value="ECO:0007669"/>
    <property type="project" value="UniProtKB-KW"/>
</dbReference>
<proteinExistence type="predicted"/>
<protein>
    <submittedName>
        <fullName evidence="2">Putative hydrolase</fullName>
    </submittedName>
</protein>
<evidence type="ECO:0000259" key="1">
    <source>
        <dbReference type="Pfam" id="PF12697"/>
    </source>
</evidence>
<dbReference type="GeneID" id="24830085"/>
<accession>A0A0E3SC08</accession>
<name>A0A0E3SC08_9EURY</name>
<dbReference type="STRING" id="1434110.MSHOH_0924"/>
<dbReference type="InterPro" id="IPR029058">
    <property type="entry name" value="AB_hydrolase_fold"/>
</dbReference>
<dbReference type="RefSeq" id="WP_048137823.1">
    <property type="nucleotide sequence ID" value="NZ_BBCW01000012.1"/>
</dbReference>
<reference evidence="2 3" key="1">
    <citation type="submission" date="2014-07" db="EMBL/GenBank/DDBJ databases">
        <title>Methanogenic archaea and the global carbon cycle.</title>
        <authorList>
            <person name="Henriksen J.R."/>
            <person name="Luke J."/>
            <person name="Reinhart S."/>
            <person name="Benedict M.N."/>
            <person name="Youngblut N.D."/>
            <person name="Metcalf M.E."/>
            <person name="Whitaker R.J."/>
            <person name="Metcalf W.W."/>
        </authorList>
    </citation>
    <scope>NUCLEOTIDE SEQUENCE [LARGE SCALE GENOMIC DNA]</scope>
    <source>
        <strain evidence="2 3">HB-1</strain>
    </source>
</reference>
<feature type="domain" description="AB hydrolase-1" evidence="1">
    <location>
        <begin position="23"/>
        <end position="243"/>
    </location>
</feature>
<dbReference type="PANTHER" id="PTHR46438">
    <property type="entry name" value="ALPHA/BETA-HYDROLASES SUPERFAMILY PROTEIN"/>
    <property type="match status" value="1"/>
</dbReference>
<dbReference type="HOGENOM" id="CLU_020336_43_3_2"/>
<organism evidence="2 3">
    <name type="scientific">Methanosarcina horonobensis HB-1 = JCM 15518</name>
    <dbReference type="NCBI Taxonomy" id="1434110"/>
    <lineage>
        <taxon>Archaea</taxon>
        <taxon>Methanobacteriati</taxon>
        <taxon>Methanobacteriota</taxon>
        <taxon>Stenosarchaea group</taxon>
        <taxon>Methanomicrobia</taxon>
        <taxon>Methanosarcinales</taxon>
        <taxon>Methanosarcinaceae</taxon>
        <taxon>Methanosarcina</taxon>
    </lineage>
</organism>
<gene>
    <name evidence="2" type="ORF">MSHOH_0924</name>
</gene>
<keyword evidence="3" id="KW-1185">Reference proteome</keyword>
<dbReference type="AlphaFoldDB" id="A0A0E3SC08"/>
<dbReference type="EMBL" id="CP009516">
    <property type="protein sequence ID" value="AKB77407.1"/>
    <property type="molecule type" value="Genomic_DNA"/>
</dbReference>
<evidence type="ECO:0000313" key="2">
    <source>
        <dbReference type="EMBL" id="AKB77407.1"/>
    </source>
</evidence>
<dbReference type="PATRIC" id="fig|1434110.4.peg.1150"/>
<dbReference type="InterPro" id="IPR000073">
    <property type="entry name" value="AB_hydrolase_1"/>
</dbReference>
<keyword evidence="2" id="KW-0378">Hydrolase</keyword>
<evidence type="ECO:0000313" key="3">
    <source>
        <dbReference type="Proteomes" id="UP000033101"/>
    </source>
</evidence>
<dbReference type="Gene3D" id="3.40.50.1820">
    <property type="entry name" value="alpha/beta hydrolase"/>
    <property type="match status" value="1"/>
</dbReference>
<sequence length="246" mass="27594">MDKVRSKDGTLIAYERSWIGPALVLVHGTSADHTRWASVLPMLEQKFTVYALDRRGRGQSGDSAVYSIEREYEDIAAVVSSIREPVNLLGHSYGALICLEAALRVTNLNKLVLYEPSFRLDGPLYPPDVRRRIQSLLDSGNQEKALVLFFRELVGVPEDQLESLRNEPVWAGRLAAAHTILREFADEDYILDPQRFENLTVPTMLLQGSESPDFLRTTTETLHAALPNSRIVVMPGQQHIAMRTAP</sequence>
<dbReference type="SUPFAM" id="SSF53474">
    <property type="entry name" value="alpha/beta-Hydrolases"/>
    <property type="match status" value="1"/>
</dbReference>
<dbReference type="Pfam" id="PF12697">
    <property type="entry name" value="Abhydrolase_6"/>
    <property type="match status" value="1"/>
</dbReference>